<name>A0A242A908_9ENTE</name>
<dbReference type="InterPro" id="IPR011848">
    <property type="entry name" value="CoaB_strep"/>
</dbReference>
<dbReference type="AlphaFoldDB" id="A0A242A908"/>
<dbReference type="STRING" id="1834191.A5886_002509"/>
<dbReference type="EMBL" id="NGKU01000001">
    <property type="protein sequence ID" value="OTN77409.1"/>
    <property type="molecule type" value="Genomic_DNA"/>
</dbReference>
<dbReference type="RefSeq" id="WP_086275438.1">
    <property type="nucleotide sequence ID" value="NZ_NGKU01000001.1"/>
</dbReference>
<gene>
    <name evidence="2" type="ORF">A5886_002509</name>
</gene>
<dbReference type="NCBIfam" id="TIGR02114">
    <property type="entry name" value="coaB_strep"/>
    <property type="match status" value="1"/>
</dbReference>
<reference evidence="2 3" key="1">
    <citation type="submission" date="2017-05" db="EMBL/GenBank/DDBJ databases">
        <title>The Genome Sequence of Enterococcus sp. 8G7_MSG3316.</title>
        <authorList>
            <consortium name="The Broad Institute Genomics Platform"/>
            <consortium name="The Broad Institute Genomic Center for Infectious Diseases"/>
            <person name="Earl A."/>
            <person name="Manson A."/>
            <person name="Schwartman J."/>
            <person name="Gilmore M."/>
            <person name="Abouelleil A."/>
            <person name="Cao P."/>
            <person name="Chapman S."/>
            <person name="Cusick C."/>
            <person name="Shea T."/>
            <person name="Young S."/>
            <person name="Neafsey D."/>
            <person name="Nusbaum C."/>
            <person name="Birren B."/>
        </authorList>
    </citation>
    <scope>NUCLEOTIDE SEQUENCE [LARGE SCALE GENOMIC DNA]</scope>
    <source>
        <strain evidence="2 3">8G7_MSG3316</strain>
    </source>
</reference>
<evidence type="ECO:0000259" key="1">
    <source>
        <dbReference type="Pfam" id="PF04127"/>
    </source>
</evidence>
<dbReference type="Proteomes" id="UP000195043">
    <property type="component" value="Unassembled WGS sequence"/>
</dbReference>
<proteinExistence type="predicted"/>
<sequence>MNILITAGGTSERIDDVRAITNHSTGALGQALAHAWLADPTCHIDYVTTKTAKQPEDNARITRHIIEGTDDLAHTLHRLLLTKTFDAVIHSMAVSDFTPAASFSESAFFHALNQALPDFGHQVSPALIEQVLATHDPEAGKISSDTDHLFVVLEKTPKVIQIIKQLQPGTLLVGFKLLTDVSKETLFEVAQSSLRKSQADYVLANDLQQIDGTQHIGYLLNQSGEVGQGKTKAELAALIVTTLQQDLQHIQPSK</sequence>
<accession>A0A242A908</accession>
<dbReference type="Pfam" id="PF04127">
    <property type="entry name" value="DFP"/>
    <property type="match status" value="2"/>
</dbReference>
<feature type="domain" description="DNA/pantothenate metabolism flavoprotein C-terminal" evidence="1">
    <location>
        <begin position="2"/>
        <end position="102"/>
    </location>
</feature>
<keyword evidence="2" id="KW-0436">Ligase</keyword>
<protein>
    <submittedName>
        <fullName evidence="2">Phosphopantothenate-cysteine ligase</fullName>
    </submittedName>
</protein>
<dbReference type="Gene3D" id="3.40.50.10300">
    <property type="entry name" value="CoaB-like"/>
    <property type="match status" value="1"/>
</dbReference>
<dbReference type="GO" id="GO:0016874">
    <property type="term" value="F:ligase activity"/>
    <property type="evidence" value="ECO:0007669"/>
    <property type="project" value="UniProtKB-KW"/>
</dbReference>
<comment type="caution">
    <text evidence="2">The sequence shown here is derived from an EMBL/GenBank/DDBJ whole genome shotgun (WGS) entry which is preliminary data.</text>
</comment>
<dbReference type="OrthoDB" id="9802554at2"/>
<evidence type="ECO:0000313" key="3">
    <source>
        <dbReference type="Proteomes" id="UP000195043"/>
    </source>
</evidence>
<organism evidence="2 3">
    <name type="scientific">Candidatus Enterococcus testudinis</name>
    <dbReference type="NCBI Taxonomy" id="1834191"/>
    <lineage>
        <taxon>Bacteria</taxon>
        <taxon>Bacillati</taxon>
        <taxon>Bacillota</taxon>
        <taxon>Bacilli</taxon>
        <taxon>Lactobacillales</taxon>
        <taxon>Enterococcaceae</taxon>
        <taxon>Enterococcus</taxon>
    </lineage>
</organism>
<dbReference type="InterPro" id="IPR007085">
    <property type="entry name" value="DNA/pantothenate-metab_flavo_C"/>
</dbReference>
<dbReference type="SUPFAM" id="SSF102645">
    <property type="entry name" value="CoaB-like"/>
    <property type="match status" value="1"/>
</dbReference>
<feature type="domain" description="DNA/pantothenate metabolism flavoprotein C-terminal" evidence="1">
    <location>
        <begin position="136"/>
        <end position="244"/>
    </location>
</feature>
<keyword evidence="3" id="KW-1185">Reference proteome</keyword>
<dbReference type="InterPro" id="IPR035929">
    <property type="entry name" value="CoaB-like_sf"/>
</dbReference>
<dbReference type="GO" id="GO:0015937">
    <property type="term" value="P:coenzyme A biosynthetic process"/>
    <property type="evidence" value="ECO:0007669"/>
    <property type="project" value="UniProtKB-ARBA"/>
</dbReference>
<evidence type="ECO:0000313" key="2">
    <source>
        <dbReference type="EMBL" id="OTN77409.1"/>
    </source>
</evidence>